<dbReference type="InterPro" id="IPR013249">
    <property type="entry name" value="RNA_pol_sigma70_r4_t2"/>
</dbReference>
<evidence type="ECO:0000259" key="9">
    <source>
        <dbReference type="Pfam" id="PF08281"/>
    </source>
</evidence>
<dbReference type="EMBL" id="MVIJ01000018">
    <property type="protein sequence ID" value="ORB73584.1"/>
    <property type="molecule type" value="Genomic_DNA"/>
</dbReference>
<dbReference type="STRING" id="1783.BST44_13930"/>
<dbReference type="NCBIfam" id="TIGR02937">
    <property type="entry name" value="sigma70-ECF"/>
    <property type="match status" value="1"/>
</dbReference>
<keyword evidence="5" id="KW-0238">DNA-binding</keyword>
<protein>
    <submittedName>
        <fullName evidence="10">RNA polymerase subunit sigma</fullName>
    </submittedName>
</protein>
<evidence type="ECO:0000313" key="10">
    <source>
        <dbReference type="EMBL" id="ORB73584.1"/>
    </source>
</evidence>
<dbReference type="InterPro" id="IPR007627">
    <property type="entry name" value="RNA_pol_sigma70_r2"/>
</dbReference>
<dbReference type="InterPro" id="IPR013325">
    <property type="entry name" value="RNA_pol_sigma_r2"/>
</dbReference>
<evidence type="ECO:0000256" key="2">
    <source>
        <dbReference type="ARBA" id="ARBA00011344"/>
    </source>
</evidence>
<feature type="domain" description="RNA polymerase sigma factor 70 region 4 type 2" evidence="9">
    <location>
        <begin position="113"/>
        <end position="165"/>
    </location>
</feature>
<accession>A0A1X0KEH1</accession>
<comment type="similarity">
    <text evidence="1">Belongs to the sigma-70 factor family. ECF subfamily.</text>
</comment>
<dbReference type="SUPFAM" id="SSF88659">
    <property type="entry name" value="Sigma3 and sigma4 domains of RNA polymerase sigma factors"/>
    <property type="match status" value="1"/>
</dbReference>
<dbReference type="InterPro" id="IPR014284">
    <property type="entry name" value="RNA_pol_sigma-70_dom"/>
</dbReference>
<evidence type="ECO:0000256" key="1">
    <source>
        <dbReference type="ARBA" id="ARBA00010641"/>
    </source>
</evidence>
<dbReference type="Gene3D" id="1.10.10.10">
    <property type="entry name" value="Winged helix-like DNA-binding domain superfamily/Winged helix DNA-binding domain"/>
    <property type="match status" value="1"/>
</dbReference>
<evidence type="ECO:0000256" key="5">
    <source>
        <dbReference type="ARBA" id="ARBA00023125"/>
    </source>
</evidence>
<dbReference type="Pfam" id="PF08281">
    <property type="entry name" value="Sigma70_r4_2"/>
    <property type="match status" value="1"/>
</dbReference>
<dbReference type="InterPro" id="IPR013324">
    <property type="entry name" value="RNA_pol_sigma_r3/r4-like"/>
</dbReference>
<dbReference type="SUPFAM" id="SSF88946">
    <property type="entry name" value="Sigma2 domain of RNA polymerase sigma factors"/>
    <property type="match status" value="1"/>
</dbReference>
<dbReference type="SUPFAM" id="SSF54427">
    <property type="entry name" value="NTF2-like"/>
    <property type="match status" value="1"/>
</dbReference>
<evidence type="ECO:0000259" key="8">
    <source>
        <dbReference type="Pfam" id="PF04542"/>
    </source>
</evidence>
<dbReference type="Gene3D" id="3.10.450.50">
    <property type="match status" value="1"/>
</dbReference>
<sequence>MSAPNDLTDLAQRFQADRRHLRSVAFQLLGSAADADDAVQSAWLKASRAEFGAVENLTGWFTTITAREAIDQLRARKRRAEEPLAATDELDRLAATASAPADEETLLTESVSNALLVVLDRLSPAQRVAFVLHDVFALPFEEIAGLLDRSPVAAKKLASRARGRLQARPDGEPERAAKHLEIVDAFLAASRGGDIAGLLELLAPDVVRTVDRALVPDDVQTELRGARRVAEETRRFPQRARAGAVMLIDGAPGIVIAPRGRAQVLLLITVGGDDRIHAIDITADPSRIHRATLALPSIGYQGPQAPPAGRSAPRRERKRHAG</sequence>
<dbReference type="InterPro" id="IPR036388">
    <property type="entry name" value="WH-like_DNA-bd_sf"/>
</dbReference>
<reference evidence="10 11" key="1">
    <citation type="submission" date="2017-02" db="EMBL/GenBank/DDBJ databases">
        <title>The new phylogeny of genus Mycobacterium.</title>
        <authorList>
            <person name="Tortoli E."/>
            <person name="Trovato A."/>
            <person name="Cirillo D.M."/>
        </authorList>
    </citation>
    <scope>NUCLEOTIDE SEQUENCE [LARGE SCALE GENOMIC DNA]</scope>
    <source>
        <strain evidence="10 11">DSM 43992</strain>
    </source>
</reference>
<dbReference type="GO" id="GO:0016987">
    <property type="term" value="F:sigma factor activity"/>
    <property type="evidence" value="ECO:0007669"/>
    <property type="project" value="UniProtKB-KW"/>
</dbReference>
<feature type="region of interest" description="Disordered" evidence="7">
    <location>
        <begin position="297"/>
        <end position="322"/>
    </location>
</feature>
<name>A0A1X0KEH1_MYCSC</name>
<gene>
    <name evidence="10" type="ORF">BST44_13930</name>
</gene>
<dbReference type="Pfam" id="PF04542">
    <property type="entry name" value="Sigma70_r2"/>
    <property type="match status" value="1"/>
</dbReference>
<comment type="subunit">
    <text evidence="2">Interacts transiently with the RNA polymerase catalytic core formed by RpoA, RpoB, RpoC and RpoZ (2 alpha, 1 beta, 1 beta' and 1 omega subunit) to form the RNA polymerase holoenzyme that can initiate transcription.</text>
</comment>
<evidence type="ECO:0000256" key="3">
    <source>
        <dbReference type="ARBA" id="ARBA00023015"/>
    </source>
</evidence>
<evidence type="ECO:0000256" key="4">
    <source>
        <dbReference type="ARBA" id="ARBA00023082"/>
    </source>
</evidence>
<dbReference type="InterPro" id="IPR052704">
    <property type="entry name" value="ECF_Sigma-70_Domain"/>
</dbReference>
<evidence type="ECO:0000256" key="7">
    <source>
        <dbReference type="SAM" id="MobiDB-lite"/>
    </source>
</evidence>
<dbReference type="OrthoDB" id="3211555at2"/>
<keyword evidence="3" id="KW-0805">Transcription regulation</keyword>
<dbReference type="Proteomes" id="UP000192601">
    <property type="component" value="Unassembled WGS sequence"/>
</dbReference>
<comment type="caution">
    <text evidence="10">The sequence shown here is derived from an EMBL/GenBank/DDBJ whole genome shotgun (WGS) entry which is preliminary data.</text>
</comment>
<proteinExistence type="inferred from homology"/>
<keyword evidence="4" id="KW-0731">Sigma factor</keyword>
<dbReference type="Gene3D" id="1.10.1740.10">
    <property type="match status" value="1"/>
</dbReference>
<dbReference type="GO" id="GO:0003677">
    <property type="term" value="F:DNA binding"/>
    <property type="evidence" value="ECO:0007669"/>
    <property type="project" value="UniProtKB-KW"/>
</dbReference>
<dbReference type="InterPro" id="IPR032710">
    <property type="entry name" value="NTF2-like_dom_sf"/>
</dbReference>
<evidence type="ECO:0000313" key="11">
    <source>
        <dbReference type="Proteomes" id="UP000192601"/>
    </source>
</evidence>
<evidence type="ECO:0000256" key="6">
    <source>
        <dbReference type="ARBA" id="ARBA00023163"/>
    </source>
</evidence>
<dbReference type="RefSeq" id="WP_083177690.1">
    <property type="nucleotide sequence ID" value="NZ_MVIJ01000018.1"/>
</dbReference>
<dbReference type="PANTHER" id="PTHR30173:SF43">
    <property type="entry name" value="ECF RNA POLYMERASE SIGMA FACTOR SIGI-RELATED"/>
    <property type="match status" value="1"/>
</dbReference>
<keyword evidence="11" id="KW-1185">Reference proteome</keyword>
<dbReference type="PANTHER" id="PTHR30173">
    <property type="entry name" value="SIGMA 19 FACTOR"/>
    <property type="match status" value="1"/>
</dbReference>
<feature type="domain" description="RNA polymerase sigma-70 region 2" evidence="8">
    <location>
        <begin position="15"/>
        <end position="79"/>
    </location>
</feature>
<organism evidence="10 11">
    <name type="scientific">Mycobacterium scrofulaceum</name>
    <dbReference type="NCBI Taxonomy" id="1783"/>
    <lineage>
        <taxon>Bacteria</taxon>
        <taxon>Bacillati</taxon>
        <taxon>Actinomycetota</taxon>
        <taxon>Actinomycetes</taxon>
        <taxon>Mycobacteriales</taxon>
        <taxon>Mycobacteriaceae</taxon>
        <taxon>Mycobacterium</taxon>
    </lineage>
</organism>
<dbReference type="GO" id="GO:0006352">
    <property type="term" value="P:DNA-templated transcription initiation"/>
    <property type="evidence" value="ECO:0007669"/>
    <property type="project" value="InterPro"/>
</dbReference>
<keyword evidence="6" id="KW-0804">Transcription</keyword>
<dbReference type="AlphaFoldDB" id="A0A1X0KEH1"/>